<dbReference type="GO" id="GO:0008757">
    <property type="term" value="F:S-adenosylmethionine-dependent methyltransferase activity"/>
    <property type="evidence" value="ECO:0007669"/>
    <property type="project" value="InterPro"/>
</dbReference>
<feature type="domain" description="CheR-type methyltransferase" evidence="1">
    <location>
        <begin position="2"/>
        <end position="276"/>
    </location>
</feature>
<dbReference type="PROSITE" id="PS50123">
    <property type="entry name" value="CHER"/>
    <property type="match status" value="1"/>
</dbReference>
<dbReference type="PANTHER" id="PTHR24422">
    <property type="entry name" value="CHEMOTAXIS PROTEIN METHYLTRANSFERASE"/>
    <property type="match status" value="1"/>
</dbReference>
<dbReference type="RefSeq" id="WP_136853290.1">
    <property type="nucleotide sequence ID" value="NZ_SWCI01000006.1"/>
</dbReference>
<dbReference type="InterPro" id="IPR029063">
    <property type="entry name" value="SAM-dependent_MTases_sf"/>
</dbReference>
<proteinExistence type="predicted"/>
<name>A0A4U1BC64_9GAMM</name>
<accession>A0A4U1BC64</accession>
<dbReference type="OrthoDB" id="9816309at2"/>
<dbReference type="SUPFAM" id="SSF53335">
    <property type="entry name" value="S-adenosyl-L-methionine-dependent methyltransferases"/>
    <property type="match status" value="1"/>
</dbReference>
<keyword evidence="3" id="KW-1185">Reference proteome</keyword>
<dbReference type="SUPFAM" id="SSF47757">
    <property type="entry name" value="Chemotaxis receptor methyltransferase CheR, N-terminal domain"/>
    <property type="match status" value="1"/>
</dbReference>
<reference evidence="2 3" key="1">
    <citation type="submission" date="2019-04" db="EMBL/GenBank/DDBJ databases">
        <authorList>
            <person name="Hwang J.C."/>
        </authorList>
    </citation>
    <scope>NUCLEOTIDE SEQUENCE [LARGE SCALE GENOMIC DNA]</scope>
    <source>
        <strain evidence="2 3">IMCC35001</strain>
    </source>
</reference>
<dbReference type="SMART" id="SM00138">
    <property type="entry name" value="MeTrc"/>
    <property type="match status" value="1"/>
</dbReference>
<gene>
    <name evidence="2" type="ORF">FCL40_10655</name>
</gene>
<keyword evidence="2" id="KW-0489">Methyltransferase</keyword>
<dbReference type="Pfam" id="PF03705">
    <property type="entry name" value="CheR_N"/>
    <property type="match status" value="1"/>
</dbReference>
<sequence>MNEMVTLADEQLEIDLLLEAIFRKYGYDFRDYAGAHTKRRLDLRRAREGMASFSEMQHKVIREPAFFDQLLLDLSINVTEMFRDPWFYQKVREVVVPHLQTYPFVKVWHAGCSSGQEVYSMGILLEEEGLKERVQIYATDFNERILEKARQGIYPINLVREYTGNYQKAGGTRSFSDYYTADYDSAVLNSRLREKVLFSSHNLVTDSVFGEMNLIFCRNVLIYFNRELQSRVLKLFCDSLCPGGFLCLGSKESLRFSEVADKFEVVSERERIYRKKRLPRE</sequence>
<comment type="caution">
    <text evidence="2">The sequence shown here is derived from an EMBL/GenBank/DDBJ whole genome shotgun (WGS) entry which is preliminary data.</text>
</comment>
<dbReference type="Proteomes" id="UP000305674">
    <property type="component" value="Unassembled WGS sequence"/>
</dbReference>
<keyword evidence="2" id="KW-0808">Transferase</keyword>
<dbReference type="AlphaFoldDB" id="A0A4U1BC64"/>
<protein>
    <submittedName>
        <fullName evidence="2">Protein-glutamate O-methyltransferase CheR</fullName>
    </submittedName>
</protein>
<dbReference type="InterPro" id="IPR022642">
    <property type="entry name" value="CheR_C"/>
</dbReference>
<dbReference type="PANTHER" id="PTHR24422:SF8">
    <property type="entry name" value="CHEMOTAXIS PROTEIN"/>
    <property type="match status" value="1"/>
</dbReference>
<dbReference type="InterPro" id="IPR050903">
    <property type="entry name" value="Bact_Chemotaxis_MeTrfase"/>
</dbReference>
<evidence type="ECO:0000259" key="1">
    <source>
        <dbReference type="PROSITE" id="PS50123"/>
    </source>
</evidence>
<dbReference type="GO" id="GO:0032259">
    <property type="term" value="P:methylation"/>
    <property type="evidence" value="ECO:0007669"/>
    <property type="project" value="UniProtKB-KW"/>
</dbReference>
<dbReference type="Pfam" id="PF01739">
    <property type="entry name" value="CheR"/>
    <property type="match status" value="1"/>
</dbReference>
<organism evidence="2 3">
    <name type="scientific">Ferrimonas sediminicola</name>
    <dbReference type="NCBI Taxonomy" id="2569538"/>
    <lineage>
        <taxon>Bacteria</taxon>
        <taxon>Pseudomonadati</taxon>
        <taxon>Pseudomonadota</taxon>
        <taxon>Gammaproteobacteria</taxon>
        <taxon>Alteromonadales</taxon>
        <taxon>Ferrimonadaceae</taxon>
        <taxon>Ferrimonas</taxon>
    </lineage>
</organism>
<dbReference type="PRINTS" id="PR00996">
    <property type="entry name" value="CHERMTFRASE"/>
</dbReference>
<evidence type="ECO:0000313" key="2">
    <source>
        <dbReference type="EMBL" id="TKB48613.1"/>
    </source>
</evidence>
<dbReference type="Gene3D" id="3.40.50.150">
    <property type="entry name" value="Vaccinia Virus protein VP39"/>
    <property type="match status" value="1"/>
</dbReference>
<dbReference type="InterPro" id="IPR000780">
    <property type="entry name" value="CheR_MeTrfase"/>
</dbReference>
<evidence type="ECO:0000313" key="3">
    <source>
        <dbReference type="Proteomes" id="UP000305674"/>
    </source>
</evidence>
<dbReference type="InterPro" id="IPR022641">
    <property type="entry name" value="CheR_N"/>
</dbReference>
<dbReference type="EMBL" id="SWCI01000006">
    <property type="protein sequence ID" value="TKB48613.1"/>
    <property type="molecule type" value="Genomic_DNA"/>
</dbReference>